<sequence length="128" mass="15067">MMTSQEEEDARVINKLNDEFFRGLFLERDRKCIAWNGEDMDTYLCREIYPALVPALEELSKEIERYMRDGSSIDIRIKSRFNPCRWLAQFLMRNNPKFGQNPGITADYNSKAYLNAATKTIKAMNQER</sequence>
<keyword evidence="2" id="KW-1185">Reference proteome</keyword>
<dbReference type="CDD" id="cd22968">
    <property type="entry name" value="DD_EFCAB5"/>
    <property type="match status" value="1"/>
</dbReference>
<dbReference type="Gene3D" id="1.20.890.10">
    <property type="entry name" value="cAMP-dependent protein kinase regulatory subunit, dimerization-anchoring domain"/>
    <property type="match status" value="1"/>
</dbReference>
<dbReference type="EMBL" id="CAJZBQ010000056">
    <property type="protein sequence ID" value="CAG9333498.1"/>
    <property type="molecule type" value="Genomic_DNA"/>
</dbReference>
<comment type="caution">
    <text evidence="1">The sequence shown here is derived from an EMBL/GenBank/DDBJ whole genome shotgun (WGS) entry which is preliminary data.</text>
</comment>
<protein>
    <submittedName>
        <fullName evidence="1">Uncharacterized protein</fullName>
    </submittedName>
</protein>
<organism evidence="1 2">
    <name type="scientific">Blepharisma stoltei</name>
    <dbReference type="NCBI Taxonomy" id="1481888"/>
    <lineage>
        <taxon>Eukaryota</taxon>
        <taxon>Sar</taxon>
        <taxon>Alveolata</taxon>
        <taxon>Ciliophora</taxon>
        <taxon>Postciliodesmatophora</taxon>
        <taxon>Heterotrichea</taxon>
        <taxon>Heterotrichida</taxon>
        <taxon>Blepharismidae</taxon>
        <taxon>Blepharisma</taxon>
    </lineage>
</organism>
<dbReference type="AlphaFoldDB" id="A0AAU9K370"/>
<gene>
    <name evidence="1" type="ORF">BSTOLATCC_MIC58309</name>
</gene>
<proteinExistence type="predicted"/>
<name>A0AAU9K370_9CILI</name>
<reference evidence="1" key="1">
    <citation type="submission" date="2021-09" db="EMBL/GenBank/DDBJ databases">
        <authorList>
            <consortium name="AG Swart"/>
            <person name="Singh M."/>
            <person name="Singh A."/>
            <person name="Seah K."/>
            <person name="Emmerich C."/>
        </authorList>
    </citation>
    <scope>NUCLEOTIDE SEQUENCE</scope>
    <source>
        <strain evidence="1">ATCC30299</strain>
    </source>
</reference>
<dbReference type="Proteomes" id="UP001162131">
    <property type="component" value="Unassembled WGS sequence"/>
</dbReference>
<evidence type="ECO:0000313" key="1">
    <source>
        <dbReference type="EMBL" id="CAG9333498.1"/>
    </source>
</evidence>
<evidence type="ECO:0000313" key="2">
    <source>
        <dbReference type="Proteomes" id="UP001162131"/>
    </source>
</evidence>
<accession>A0AAU9K370</accession>